<evidence type="ECO:0000313" key="6">
    <source>
        <dbReference type="EMBL" id="GHD19610.1"/>
    </source>
</evidence>
<organism evidence="6 7">
    <name type="scientific">Streptomyces finlayi</name>
    <dbReference type="NCBI Taxonomy" id="67296"/>
    <lineage>
        <taxon>Bacteria</taxon>
        <taxon>Bacillati</taxon>
        <taxon>Actinomycetota</taxon>
        <taxon>Actinomycetes</taxon>
        <taxon>Kitasatosporales</taxon>
        <taxon>Streptomycetaceae</taxon>
        <taxon>Streptomyces</taxon>
    </lineage>
</organism>
<dbReference type="Pfam" id="PF08706">
    <property type="entry name" value="D5_N"/>
    <property type="match status" value="1"/>
</dbReference>
<dbReference type="InterPro" id="IPR014818">
    <property type="entry name" value="Phage/plasmid_primase_P4_C"/>
</dbReference>
<dbReference type="Gene3D" id="3.40.1360.10">
    <property type="match status" value="1"/>
</dbReference>
<keyword evidence="1" id="KW-0547">Nucleotide-binding</keyword>
<reference evidence="6" key="2">
    <citation type="submission" date="2020-09" db="EMBL/GenBank/DDBJ databases">
        <authorList>
            <person name="Sun Q."/>
            <person name="Ohkuma M."/>
        </authorList>
    </citation>
    <scope>NUCLEOTIDE SEQUENCE</scope>
    <source>
        <strain evidence="6">JCM 4637</strain>
    </source>
</reference>
<dbReference type="InterPro" id="IPR014015">
    <property type="entry name" value="Helicase_SF3_DNA-vir"/>
</dbReference>
<dbReference type="Proteomes" id="UP000638353">
    <property type="component" value="Unassembled WGS sequence"/>
</dbReference>
<dbReference type="PANTHER" id="PTHR35372">
    <property type="entry name" value="ATP BINDING PROTEIN-RELATED"/>
    <property type="match status" value="1"/>
</dbReference>
<feature type="domain" description="Toprim" evidence="4">
    <location>
        <begin position="212"/>
        <end position="296"/>
    </location>
</feature>
<dbReference type="InterPro" id="IPR045455">
    <property type="entry name" value="NrS-1_pol-like_helicase"/>
</dbReference>
<dbReference type="SUPFAM" id="SSF56731">
    <property type="entry name" value="DNA primase core"/>
    <property type="match status" value="1"/>
</dbReference>
<dbReference type="InterPro" id="IPR027417">
    <property type="entry name" value="P-loop_NTPase"/>
</dbReference>
<protein>
    <recommendedName>
        <fullName evidence="8">DNA primase</fullName>
    </recommendedName>
</protein>
<dbReference type="InterPro" id="IPR051620">
    <property type="entry name" value="ORF904-like_C"/>
</dbReference>
<dbReference type="Pfam" id="PF13155">
    <property type="entry name" value="Toprim_2"/>
    <property type="match status" value="1"/>
</dbReference>
<name>A0A919CFX5_9ACTN</name>
<dbReference type="EMBL" id="BMVC01000035">
    <property type="protein sequence ID" value="GHD19610.1"/>
    <property type="molecule type" value="Genomic_DNA"/>
</dbReference>
<keyword evidence="3" id="KW-0067">ATP-binding</keyword>
<dbReference type="SUPFAM" id="SSF52540">
    <property type="entry name" value="P-loop containing nucleoside triphosphate hydrolases"/>
    <property type="match status" value="1"/>
</dbReference>
<proteinExistence type="predicted"/>
<dbReference type="InterPro" id="IPR006500">
    <property type="entry name" value="Helicase_put_C_phage/plasmid"/>
</dbReference>
<dbReference type="Gene3D" id="3.40.50.300">
    <property type="entry name" value="P-loop containing nucleotide triphosphate hydrolases"/>
    <property type="match status" value="1"/>
</dbReference>
<evidence type="ECO:0000259" key="5">
    <source>
        <dbReference type="PROSITE" id="PS51206"/>
    </source>
</evidence>
<evidence type="ECO:0000256" key="1">
    <source>
        <dbReference type="ARBA" id="ARBA00022741"/>
    </source>
</evidence>
<accession>A0A919CFX5</accession>
<feature type="domain" description="SF3 helicase" evidence="5">
    <location>
        <begin position="519"/>
        <end position="678"/>
    </location>
</feature>
<dbReference type="AlphaFoldDB" id="A0A919CFX5"/>
<evidence type="ECO:0000259" key="4">
    <source>
        <dbReference type="PROSITE" id="PS50880"/>
    </source>
</evidence>
<dbReference type="PROSITE" id="PS50880">
    <property type="entry name" value="TOPRIM"/>
    <property type="match status" value="1"/>
</dbReference>
<evidence type="ECO:0000313" key="7">
    <source>
        <dbReference type="Proteomes" id="UP000638353"/>
    </source>
</evidence>
<reference evidence="6" key="1">
    <citation type="journal article" date="2014" name="Int. J. Syst. Evol. Microbiol.">
        <title>Complete genome sequence of Corynebacterium casei LMG S-19264T (=DSM 44701T), isolated from a smear-ripened cheese.</title>
        <authorList>
            <consortium name="US DOE Joint Genome Institute (JGI-PGF)"/>
            <person name="Walter F."/>
            <person name="Albersmeier A."/>
            <person name="Kalinowski J."/>
            <person name="Ruckert C."/>
        </authorList>
    </citation>
    <scope>NUCLEOTIDE SEQUENCE</scope>
    <source>
        <strain evidence="6">JCM 4637</strain>
    </source>
</reference>
<dbReference type="SMART" id="SM00493">
    <property type="entry name" value="TOPRIM"/>
    <property type="match status" value="1"/>
</dbReference>
<dbReference type="InterPro" id="IPR006171">
    <property type="entry name" value="TOPRIM_dom"/>
</dbReference>
<evidence type="ECO:0000256" key="2">
    <source>
        <dbReference type="ARBA" id="ARBA00022801"/>
    </source>
</evidence>
<dbReference type="PANTHER" id="PTHR35372:SF2">
    <property type="entry name" value="SF3 HELICASE DOMAIN-CONTAINING PROTEIN"/>
    <property type="match status" value="1"/>
</dbReference>
<dbReference type="SMART" id="SM00885">
    <property type="entry name" value="D5_N"/>
    <property type="match status" value="1"/>
</dbReference>
<keyword evidence="2" id="KW-0378">Hydrolase</keyword>
<dbReference type="GO" id="GO:0016787">
    <property type="term" value="F:hydrolase activity"/>
    <property type="evidence" value="ECO:0007669"/>
    <property type="project" value="UniProtKB-KW"/>
</dbReference>
<dbReference type="Pfam" id="PF19263">
    <property type="entry name" value="DUF5906"/>
    <property type="match status" value="1"/>
</dbReference>
<dbReference type="CDD" id="cd01029">
    <property type="entry name" value="TOPRIM_primases"/>
    <property type="match status" value="1"/>
</dbReference>
<comment type="caution">
    <text evidence="6">The sequence shown here is derived from an EMBL/GenBank/DDBJ whole genome shotgun (WGS) entry which is preliminary data.</text>
</comment>
<gene>
    <name evidence="6" type="ORF">GCM10010334_83450</name>
</gene>
<dbReference type="GO" id="GO:0005524">
    <property type="term" value="F:ATP binding"/>
    <property type="evidence" value="ECO:0007669"/>
    <property type="project" value="UniProtKB-KW"/>
</dbReference>
<dbReference type="PROSITE" id="PS51206">
    <property type="entry name" value="SF3_HELICASE_1"/>
    <property type="match status" value="1"/>
</dbReference>
<dbReference type="InterPro" id="IPR034154">
    <property type="entry name" value="TOPRIM_DnaG/twinkle"/>
</dbReference>
<evidence type="ECO:0008006" key="8">
    <source>
        <dbReference type="Google" id="ProtNLM"/>
    </source>
</evidence>
<dbReference type="RefSeq" id="WP_189828590.1">
    <property type="nucleotide sequence ID" value="NZ_BMVC01000035.1"/>
</dbReference>
<evidence type="ECO:0000256" key="3">
    <source>
        <dbReference type="ARBA" id="ARBA00022840"/>
    </source>
</evidence>
<dbReference type="NCBIfam" id="TIGR01613">
    <property type="entry name" value="primase_Cterm"/>
    <property type="match status" value="1"/>
</dbReference>
<sequence length="811" mass="88469">MLFADLLARFGTVDEHQDGGYSARCPAHQDSRPSLRIWRGEDNKVRMTCRAGCRTEDVIKAVGLGWSALFDVTGPGATVTAERPELVSVGQVAALAAYVDRTSLALADYSDEWAERARQYLTDRFGLNFEAAAELGIGVDQGDQGEDFPHLSRGFRAHPRLTVPLHGFDGVARGLQGRDLSGACPARWLSLANPKGLRWSPYGVFVGAGGYGTVLVTEGPGDALTAVACGYDAVAIRGASLANSPELVAELAAGLAGRLVILAGDNDTAGQGFTAKLAAGLAEHGVTTLRLHIPFDGDDLTDWRERNPEGFADELHRAVRTARPVQDSADAVAEARSAELAERTGAESVTRDQGAEAAEILARLVGQLGESDAMNAHALTAWCGGRIRYAAGLGYFTWDGSVWVRSDTRVRQEIHRMGAALVLAGQTQAARGFTMSSRIDALMKELKSVPSVLVDAADFDNRPDLLAFANGTVDLRTGRIRPHDMRDLLTYALDIDYNSGATCPRWESFLSEVFPAMPSMPAYMQRMIGYGITGHATEQSFCVLWGKGANGKSVLVDTLTHVFRAISRTTAFSTFEERRSGGIPNDIAALRGARLVMGSEGESGKAMSEAILKRVTGTDMINARYLHREFFEFKPSFLLLLATNHKPKFKSQDEGLWRRVKLLPFQRYFAPHERDHHLDKRLLAEAEGIAAWAVRGAVEWYRSGLQDPSEITGASAEYRQTSDQLAGFFPGVLDRADESRVMPGTDAFNSYLEWAEDENLPQRERWTRRTFYDAMEERGIGRKKTKTGIALVGLRYANESPDVAGPGIFAN</sequence>